<keyword evidence="13" id="KW-0843">Virulence</keyword>
<name>A0AAP7DFX0_PAEAL</name>
<reference evidence="20 21" key="1">
    <citation type="submission" date="2020-05" db="EMBL/GenBank/DDBJ databases">
        <title>Whole genome sequencing and identification of novel metabolites from Paenibacillus alvei strain JR949.</title>
        <authorList>
            <person name="Rajendhran J."/>
            <person name="Sree Pranav P."/>
            <person name="Mahalakshmi B."/>
            <person name="Karthikeyan R."/>
        </authorList>
    </citation>
    <scope>NUCLEOTIDE SEQUENCE [LARGE SCALE GENOMIC DNA]</scope>
    <source>
        <strain evidence="20 21">JR949</strain>
    </source>
</reference>
<dbReference type="SUPFAM" id="SSF158472">
    <property type="entry name" value="HAMP domain-like"/>
    <property type="match status" value="1"/>
</dbReference>
<evidence type="ECO:0000256" key="7">
    <source>
        <dbReference type="ARBA" id="ARBA00022692"/>
    </source>
</evidence>
<evidence type="ECO:0000256" key="1">
    <source>
        <dbReference type="ARBA" id="ARBA00000085"/>
    </source>
</evidence>
<evidence type="ECO:0000256" key="10">
    <source>
        <dbReference type="ARBA" id="ARBA00022840"/>
    </source>
</evidence>
<proteinExistence type="predicted"/>
<feature type="transmembrane region" description="Helical" evidence="17">
    <location>
        <begin position="152"/>
        <end position="180"/>
    </location>
</feature>
<dbReference type="Gene3D" id="6.10.340.10">
    <property type="match status" value="1"/>
</dbReference>
<evidence type="ECO:0000256" key="3">
    <source>
        <dbReference type="ARBA" id="ARBA00012438"/>
    </source>
</evidence>
<evidence type="ECO:0000256" key="8">
    <source>
        <dbReference type="ARBA" id="ARBA00022741"/>
    </source>
</evidence>
<evidence type="ECO:0000256" key="9">
    <source>
        <dbReference type="ARBA" id="ARBA00022777"/>
    </source>
</evidence>
<dbReference type="Gene3D" id="3.30.565.10">
    <property type="entry name" value="Histidine kinase-like ATPase, C-terminal domain"/>
    <property type="match status" value="1"/>
</dbReference>
<comment type="catalytic activity">
    <reaction evidence="1">
        <text>ATP + protein L-histidine = ADP + protein N-phospho-L-histidine.</text>
        <dbReference type="EC" id="2.7.13.3"/>
    </reaction>
</comment>
<evidence type="ECO:0000256" key="14">
    <source>
        <dbReference type="ARBA" id="ARBA00023136"/>
    </source>
</evidence>
<sequence>MIKTLYVQVVLTFMVALIIGIIAAFSVSGLLFQKEMEEVSYRELTKLGEDLARLRSTMSAEQFENYVMSLQSLDTYQVHIMNSQGKTVFHRIPKLRKAYSIKEDQLAKVLAGERVRDISNTVEQEPVIGIPIQVDNEREALFMQMSIGGMDIIGRFILMVLVVVLVVGSICFVIAAQYVVLPVKRMTAATRRMAKGDFTTELRIKRKDEIGELADSFNNMAKELNQLEQMRQDFVSNVSHEIQSPLTSILGFAKALKNNVVPEPKRERYLQIIMTESERLSRVSENLLQLASLESDHHPVNMRAYSLDEQLRRIVVACEPQWKAKSLQMELHLEPVTIVADEDLLSLVWMNVIGNSMKFTPEHGSITVTLSVSADGGIEVSIQDTGIGIPEQDMSRVFERFYKSDRSRRRDGNGSGLGLAIVYKIVSLHHGTVELVSSIGQGTKVKIALQIGPEMVSGKSRHELSYI</sequence>
<dbReference type="SMART" id="SM00304">
    <property type="entry name" value="HAMP"/>
    <property type="match status" value="1"/>
</dbReference>
<evidence type="ECO:0000259" key="19">
    <source>
        <dbReference type="PROSITE" id="PS50885"/>
    </source>
</evidence>
<keyword evidence="14 17" id="KW-0472">Membrane</keyword>
<dbReference type="GO" id="GO:0005524">
    <property type="term" value="F:ATP binding"/>
    <property type="evidence" value="ECO:0007669"/>
    <property type="project" value="UniProtKB-KW"/>
</dbReference>
<dbReference type="Proteomes" id="UP000552038">
    <property type="component" value="Unassembled WGS sequence"/>
</dbReference>
<gene>
    <name evidence="20" type="ORF">HMI46_00975</name>
</gene>
<dbReference type="Pfam" id="PF00672">
    <property type="entry name" value="HAMP"/>
    <property type="match status" value="1"/>
</dbReference>
<keyword evidence="8" id="KW-0547">Nucleotide-binding</keyword>
<dbReference type="Pfam" id="PF00512">
    <property type="entry name" value="HisKA"/>
    <property type="match status" value="1"/>
</dbReference>
<dbReference type="GO" id="GO:0005886">
    <property type="term" value="C:plasma membrane"/>
    <property type="evidence" value="ECO:0007669"/>
    <property type="project" value="UniProtKB-SubCell"/>
</dbReference>
<evidence type="ECO:0000256" key="4">
    <source>
        <dbReference type="ARBA" id="ARBA00022475"/>
    </source>
</evidence>
<dbReference type="InterPro" id="IPR036890">
    <property type="entry name" value="HATPase_C_sf"/>
</dbReference>
<evidence type="ECO:0000256" key="11">
    <source>
        <dbReference type="ARBA" id="ARBA00022989"/>
    </source>
</evidence>
<dbReference type="InterPro" id="IPR036097">
    <property type="entry name" value="HisK_dim/P_sf"/>
</dbReference>
<keyword evidence="9" id="KW-0418">Kinase</keyword>
<dbReference type="Gene3D" id="1.10.287.130">
    <property type="match status" value="1"/>
</dbReference>
<dbReference type="PROSITE" id="PS50885">
    <property type="entry name" value="HAMP"/>
    <property type="match status" value="1"/>
</dbReference>
<evidence type="ECO:0000313" key="21">
    <source>
        <dbReference type="Proteomes" id="UP000552038"/>
    </source>
</evidence>
<dbReference type="EMBL" id="JABFOR010000001">
    <property type="protein sequence ID" value="NOJ69127.1"/>
    <property type="molecule type" value="Genomic_DNA"/>
</dbReference>
<dbReference type="CDD" id="cd00075">
    <property type="entry name" value="HATPase"/>
    <property type="match status" value="1"/>
</dbReference>
<dbReference type="CDD" id="cd00082">
    <property type="entry name" value="HisKA"/>
    <property type="match status" value="1"/>
</dbReference>
<evidence type="ECO:0000256" key="15">
    <source>
        <dbReference type="ARBA" id="ARBA00037219"/>
    </source>
</evidence>
<dbReference type="SMART" id="SM00388">
    <property type="entry name" value="HisKA"/>
    <property type="match status" value="1"/>
</dbReference>
<dbReference type="Pfam" id="PF02518">
    <property type="entry name" value="HATPase_c"/>
    <property type="match status" value="1"/>
</dbReference>
<dbReference type="InterPro" id="IPR005467">
    <property type="entry name" value="His_kinase_dom"/>
</dbReference>
<accession>A0AAP7DFX0</accession>
<comment type="function">
    <text evidence="15">Member of the two-component regulatory system HssS/HssR involved in intracellular heme homeostasis and tempering of staphylococcal virulence. HssS functions as a heme sensor histidine kinase which is autophosphorylated at a histidine residue and transfers its phosphate group to an aspartate residue of HssR. HssR/HssS activates the expression of hrtAB, an efflux pump, in response to extracellular heme, hemin, hemoglobin or blood.</text>
</comment>
<dbReference type="FunFam" id="1.10.287.130:FF:000001">
    <property type="entry name" value="Two-component sensor histidine kinase"/>
    <property type="match status" value="1"/>
</dbReference>
<evidence type="ECO:0000313" key="20">
    <source>
        <dbReference type="EMBL" id="NOJ69127.1"/>
    </source>
</evidence>
<dbReference type="InterPro" id="IPR004358">
    <property type="entry name" value="Sig_transdc_His_kin-like_C"/>
</dbReference>
<dbReference type="SUPFAM" id="SSF55874">
    <property type="entry name" value="ATPase domain of HSP90 chaperone/DNA topoisomerase II/histidine kinase"/>
    <property type="match status" value="1"/>
</dbReference>
<dbReference type="GO" id="GO:0000155">
    <property type="term" value="F:phosphorelay sensor kinase activity"/>
    <property type="evidence" value="ECO:0007669"/>
    <property type="project" value="InterPro"/>
</dbReference>
<protein>
    <recommendedName>
        <fullName evidence="16">Heme sensor protein HssS</fullName>
        <ecNumber evidence="3">2.7.13.3</ecNumber>
    </recommendedName>
</protein>
<keyword evidence="12" id="KW-0902">Two-component regulatory system</keyword>
<keyword evidence="11 17" id="KW-1133">Transmembrane helix</keyword>
<dbReference type="SUPFAM" id="SSF47384">
    <property type="entry name" value="Homodimeric domain of signal transducing histidine kinase"/>
    <property type="match status" value="1"/>
</dbReference>
<comment type="caution">
    <text evidence="20">The sequence shown here is derived from an EMBL/GenBank/DDBJ whole genome shotgun (WGS) entry which is preliminary data.</text>
</comment>
<feature type="domain" description="Histidine kinase" evidence="18">
    <location>
        <begin position="237"/>
        <end position="453"/>
    </location>
</feature>
<keyword evidence="4" id="KW-1003">Cell membrane</keyword>
<dbReference type="SMART" id="SM00387">
    <property type="entry name" value="HATPase_c"/>
    <property type="match status" value="1"/>
</dbReference>
<keyword evidence="7 17" id="KW-0812">Transmembrane</keyword>
<feature type="transmembrane region" description="Helical" evidence="17">
    <location>
        <begin position="6"/>
        <end position="32"/>
    </location>
</feature>
<dbReference type="PRINTS" id="PR00344">
    <property type="entry name" value="BCTRLSENSOR"/>
</dbReference>
<organism evidence="20 21">
    <name type="scientific">Paenibacillus alvei</name>
    <name type="common">Bacillus alvei</name>
    <dbReference type="NCBI Taxonomy" id="44250"/>
    <lineage>
        <taxon>Bacteria</taxon>
        <taxon>Bacillati</taxon>
        <taxon>Bacillota</taxon>
        <taxon>Bacilli</taxon>
        <taxon>Bacillales</taxon>
        <taxon>Paenibacillaceae</taxon>
        <taxon>Paenibacillus</taxon>
    </lineage>
</organism>
<dbReference type="FunFam" id="3.30.565.10:FF:000006">
    <property type="entry name" value="Sensor histidine kinase WalK"/>
    <property type="match status" value="1"/>
</dbReference>
<dbReference type="CDD" id="cd06225">
    <property type="entry name" value="HAMP"/>
    <property type="match status" value="1"/>
</dbReference>
<keyword evidence="10" id="KW-0067">ATP-binding</keyword>
<dbReference type="PANTHER" id="PTHR45528">
    <property type="entry name" value="SENSOR HISTIDINE KINASE CPXA"/>
    <property type="match status" value="1"/>
</dbReference>
<dbReference type="AlphaFoldDB" id="A0AAP7DFX0"/>
<evidence type="ECO:0000256" key="13">
    <source>
        <dbReference type="ARBA" id="ARBA00023026"/>
    </source>
</evidence>
<evidence type="ECO:0000256" key="6">
    <source>
        <dbReference type="ARBA" id="ARBA00022679"/>
    </source>
</evidence>
<evidence type="ECO:0000256" key="2">
    <source>
        <dbReference type="ARBA" id="ARBA00004651"/>
    </source>
</evidence>
<dbReference type="InterPro" id="IPR050398">
    <property type="entry name" value="HssS/ArlS-like"/>
</dbReference>
<evidence type="ECO:0000256" key="12">
    <source>
        <dbReference type="ARBA" id="ARBA00023012"/>
    </source>
</evidence>
<dbReference type="InterPro" id="IPR003594">
    <property type="entry name" value="HATPase_dom"/>
</dbReference>
<dbReference type="EC" id="2.7.13.3" evidence="3"/>
<keyword evidence="5" id="KW-0597">Phosphoprotein</keyword>
<keyword evidence="6" id="KW-0808">Transferase</keyword>
<feature type="domain" description="HAMP" evidence="19">
    <location>
        <begin position="177"/>
        <end position="229"/>
    </location>
</feature>
<evidence type="ECO:0000256" key="16">
    <source>
        <dbReference type="ARBA" id="ARBA00040841"/>
    </source>
</evidence>
<evidence type="ECO:0000259" key="18">
    <source>
        <dbReference type="PROSITE" id="PS50109"/>
    </source>
</evidence>
<dbReference type="PROSITE" id="PS50109">
    <property type="entry name" value="HIS_KIN"/>
    <property type="match status" value="1"/>
</dbReference>
<comment type="subcellular location">
    <subcellularLocation>
        <location evidence="2">Cell membrane</location>
        <topology evidence="2">Multi-pass membrane protein</topology>
    </subcellularLocation>
</comment>
<dbReference type="InterPro" id="IPR003660">
    <property type="entry name" value="HAMP_dom"/>
</dbReference>
<dbReference type="PANTHER" id="PTHR45528:SF11">
    <property type="entry name" value="HISTIDINE KINASE"/>
    <property type="match status" value="1"/>
</dbReference>
<dbReference type="InterPro" id="IPR003661">
    <property type="entry name" value="HisK_dim/P_dom"/>
</dbReference>
<evidence type="ECO:0000256" key="17">
    <source>
        <dbReference type="SAM" id="Phobius"/>
    </source>
</evidence>
<dbReference type="RefSeq" id="WP_163978085.1">
    <property type="nucleotide sequence ID" value="NZ_JABFOR010000001.1"/>
</dbReference>
<evidence type="ECO:0000256" key="5">
    <source>
        <dbReference type="ARBA" id="ARBA00022553"/>
    </source>
</evidence>